<organism evidence="2 3">
    <name type="scientific">Amanita muscaria (strain Koide BX008)</name>
    <dbReference type="NCBI Taxonomy" id="946122"/>
    <lineage>
        <taxon>Eukaryota</taxon>
        <taxon>Fungi</taxon>
        <taxon>Dikarya</taxon>
        <taxon>Basidiomycota</taxon>
        <taxon>Agaricomycotina</taxon>
        <taxon>Agaricomycetes</taxon>
        <taxon>Agaricomycetidae</taxon>
        <taxon>Agaricales</taxon>
        <taxon>Pluteineae</taxon>
        <taxon>Amanitaceae</taxon>
        <taxon>Amanita</taxon>
    </lineage>
</organism>
<dbReference type="OrthoDB" id="112749at2759"/>
<dbReference type="InParanoid" id="A0A0C2X267"/>
<accession>A0A0C2X267</accession>
<proteinExistence type="predicted"/>
<evidence type="ECO:0000313" key="3">
    <source>
        <dbReference type="Proteomes" id="UP000054549"/>
    </source>
</evidence>
<keyword evidence="3" id="KW-1185">Reference proteome</keyword>
<name>A0A0C2X267_AMAMK</name>
<dbReference type="EMBL" id="KN818266">
    <property type="protein sequence ID" value="KIL62808.1"/>
    <property type="molecule type" value="Genomic_DNA"/>
</dbReference>
<feature type="non-terminal residue" evidence="2">
    <location>
        <position position="157"/>
    </location>
</feature>
<evidence type="ECO:0000313" key="2">
    <source>
        <dbReference type="EMBL" id="KIL62808.1"/>
    </source>
</evidence>
<dbReference type="Proteomes" id="UP000054549">
    <property type="component" value="Unassembled WGS sequence"/>
</dbReference>
<dbReference type="HOGENOM" id="CLU_110812_0_0_1"/>
<protein>
    <submittedName>
        <fullName evidence="2">Uncharacterized protein</fullName>
    </submittedName>
</protein>
<dbReference type="STRING" id="946122.A0A0C2X267"/>
<evidence type="ECO:0000256" key="1">
    <source>
        <dbReference type="SAM" id="MobiDB-lite"/>
    </source>
</evidence>
<feature type="region of interest" description="Disordered" evidence="1">
    <location>
        <begin position="109"/>
        <end position="128"/>
    </location>
</feature>
<reference evidence="2 3" key="1">
    <citation type="submission" date="2014-04" db="EMBL/GenBank/DDBJ databases">
        <title>Evolutionary Origins and Diversification of the Mycorrhizal Mutualists.</title>
        <authorList>
            <consortium name="DOE Joint Genome Institute"/>
            <consortium name="Mycorrhizal Genomics Consortium"/>
            <person name="Kohler A."/>
            <person name="Kuo A."/>
            <person name="Nagy L.G."/>
            <person name="Floudas D."/>
            <person name="Copeland A."/>
            <person name="Barry K.W."/>
            <person name="Cichocki N."/>
            <person name="Veneault-Fourrey C."/>
            <person name="LaButti K."/>
            <person name="Lindquist E.A."/>
            <person name="Lipzen A."/>
            <person name="Lundell T."/>
            <person name="Morin E."/>
            <person name="Murat C."/>
            <person name="Riley R."/>
            <person name="Ohm R."/>
            <person name="Sun H."/>
            <person name="Tunlid A."/>
            <person name="Henrissat B."/>
            <person name="Grigoriev I.V."/>
            <person name="Hibbett D.S."/>
            <person name="Martin F."/>
        </authorList>
    </citation>
    <scope>NUCLEOTIDE SEQUENCE [LARGE SCALE GENOMIC DNA]</scope>
    <source>
        <strain evidence="2 3">Koide BX008</strain>
    </source>
</reference>
<sequence>MSVSSNLLDLPDPQCHAMQELSIASTERAIVRELLVRQAQGDDDAKKRIAAEPLYQHLSFGLAYTTGSALGCVPPSTDACLEAFLVPNKVGLTAGARAWTKHFHRSIPAEHDEGSDAGMSKSKAKSAMRRKAELEARAGWWGVASGPREVVNEKALA</sequence>
<gene>
    <name evidence="2" type="ORF">M378DRAFT_80722</name>
</gene>
<dbReference type="AlphaFoldDB" id="A0A0C2X267"/>